<evidence type="ECO:0000313" key="2">
    <source>
        <dbReference type="Proteomes" id="UP000019149"/>
    </source>
</evidence>
<sequence>MRWARLVRYRIRNVNNLSKFLPDFFKSCLKLNYNALPHTVAVKSLRFYLSVDWNKVASCTVQPPYLPSQLTLRKASNNFVGDRRDPLLLKVAYGKEMSLVDCKLHYKLSEDDIRQLVTVSPNSVELAKARSTPHKIEKLFANSDFTNPILLFHDSVCRTPAVRHMDELPTLLGENE</sequence>
<dbReference type="STRING" id="6210.W6U195"/>
<keyword evidence="1" id="KW-0808">Transferase</keyword>
<name>W6U195_ECHGR</name>
<reference evidence="1 2" key="1">
    <citation type="journal article" date="2013" name="Nat. Genet.">
        <title>The genome of the hydatid tapeworm Echinococcus granulosus.</title>
        <authorList>
            <person name="Zheng H."/>
            <person name="Zhang W."/>
            <person name="Zhang L."/>
            <person name="Zhang Z."/>
            <person name="Li J."/>
            <person name="Lu G."/>
            <person name="Zhu Y."/>
            <person name="Wang Y."/>
            <person name="Huang Y."/>
            <person name="Liu J."/>
            <person name="Kang H."/>
            <person name="Chen J."/>
            <person name="Wang L."/>
            <person name="Chen A."/>
            <person name="Yu S."/>
            <person name="Gao Z."/>
            <person name="Jin L."/>
            <person name="Gu W."/>
            <person name="Wang Z."/>
            <person name="Zhao L."/>
            <person name="Shi B."/>
            <person name="Wen H."/>
            <person name="Lin R."/>
            <person name="Jones M.K."/>
            <person name="Brejova B."/>
            <person name="Vinar T."/>
            <person name="Zhao G."/>
            <person name="McManus D.P."/>
            <person name="Chen Z."/>
            <person name="Zhou Y."/>
            <person name="Wang S."/>
        </authorList>
    </citation>
    <scope>NUCLEOTIDE SEQUENCE [LARGE SCALE GENOMIC DNA]</scope>
</reference>
<keyword evidence="2" id="KW-1185">Reference proteome</keyword>
<evidence type="ECO:0000313" key="1">
    <source>
        <dbReference type="EMBL" id="EUB54803.1"/>
    </source>
</evidence>
<dbReference type="OrthoDB" id="10566055at2759"/>
<dbReference type="Proteomes" id="UP000019149">
    <property type="component" value="Unassembled WGS sequence"/>
</dbReference>
<dbReference type="GeneID" id="36346047"/>
<keyword evidence="1" id="KW-0723">Serine/threonine-protein kinase</keyword>
<comment type="caution">
    <text evidence="1">The sequence shown here is derived from an EMBL/GenBank/DDBJ whole genome shotgun (WGS) entry which is preliminary data.</text>
</comment>
<organism evidence="1 2">
    <name type="scientific">Echinococcus granulosus</name>
    <name type="common">Hydatid tapeworm</name>
    <dbReference type="NCBI Taxonomy" id="6210"/>
    <lineage>
        <taxon>Eukaryota</taxon>
        <taxon>Metazoa</taxon>
        <taxon>Spiralia</taxon>
        <taxon>Lophotrochozoa</taxon>
        <taxon>Platyhelminthes</taxon>
        <taxon>Cestoda</taxon>
        <taxon>Eucestoda</taxon>
        <taxon>Cyclophyllidea</taxon>
        <taxon>Taeniidae</taxon>
        <taxon>Echinococcus</taxon>
        <taxon>Echinococcus granulosus group</taxon>
    </lineage>
</organism>
<dbReference type="AlphaFoldDB" id="W6U195"/>
<gene>
    <name evidence="1" type="ORF">EGR_10332</name>
</gene>
<dbReference type="GO" id="GO:0004674">
    <property type="term" value="F:protein serine/threonine kinase activity"/>
    <property type="evidence" value="ECO:0007669"/>
    <property type="project" value="UniProtKB-KW"/>
</dbReference>
<dbReference type="OMA" id="VAYGKEM"/>
<accession>W6U195</accession>
<dbReference type="RefSeq" id="XP_024345999.1">
    <property type="nucleotide sequence ID" value="XM_024499581.1"/>
</dbReference>
<dbReference type="EMBL" id="APAU02000210">
    <property type="protein sequence ID" value="EUB54803.1"/>
    <property type="molecule type" value="Genomic_DNA"/>
</dbReference>
<dbReference type="KEGG" id="egl:EGR_10332"/>
<keyword evidence="1" id="KW-0418">Kinase</keyword>
<proteinExistence type="predicted"/>
<dbReference type="CTD" id="36346047"/>
<protein>
    <submittedName>
        <fullName evidence="1">Serine/threonine protein kinase</fullName>
    </submittedName>
</protein>